<keyword evidence="4" id="KW-1185">Reference proteome</keyword>
<dbReference type="EMBL" id="MU006091">
    <property type="protein sequence ID" value="KAF2841214.1"/>
    <property type="molecule type" value="Genomic_DNA"/>
</dbReference>
<comment type="caution">
    <text evidence="3">The sequence shown here is derived from an EMBL/GenBank/DDBJ whole genome shotgun (WGS) entry which is preliminary data.</text>
</comment>
<dbReference type="GO" id="GO:0008270">
    <property type="term" value="F:zinc ion binding"/>
    <property type="evidence" value="ECO:0007669"/>
    <property type="project" value="UniProtKB-KW"/>
</dbReference>
<keyword evidence="1" id="KW-0862">Zinc</keyword>
<dbReference type="InterPro" id="IPR013083">
    <property type="entry name" value="Znf_RING/FYVE/PHD"/>
</dbReference>
<evidence type="ECO:0000256" key="1">
    <source>
        <dbReference type="PROSITE-ProRule" id="PRU00175"/>
    </source>
</evidence>
<gene>
    <name evidence="3" type="ORF">M501DRAFT_1014024</name>
</gene>
<organism evidence="3 4">
    <name type="scientific">Patellaria atrata CBS 101060</name>
    <dbReference type="NCBI Taxonomy" id="1346257"/>
    <lineage>
        <taxon>Eukaryota</taxon>
        <taxon>Fungi</taxon>
        <taxon>Dikarya</taxon>
        <taxon>Ascomycota</taxon>
        <taxon>Pezizomycotina</taxon>
        <taxon>Dothideomycetes</taxon>
        <taxon>Dothideomycetes incertae sedis</taxon>
        <taxon>Patellariales</taxon>
        <taxon>Patellariaceae</taxon>
        <taxon>Patellaria</taxon>
    </lineage>
</organism>
<dbReference type="Proteomes" id="UP000799429">
    <property type="component" value="Unassembled WGS sequence"/>
</dbReference>
<reference evidence="3" key="1">
    <citation type="journal article" date="2020" name="Stud. Mycol.">
        <title>101 Dothideomycetes genomes: a test case for predicting lifestyles and emergence of pathogens.</title>
        <authorList>
            <person name="Haridas S."/>
            <person name="Albert R."/>
            <person name="Binder M."/>
            <person name="Bloem J."/>
            <person name="Labutti K."/>
            <person name="Salamov A."/>
            <person name="Andreopoulos B."/>
            <person name="Baker S."/>
            <person name="Barry K."/>
            <person name="Bills G."/>
            <person name="Bluhm B."/>
            <person name="Cannon C."/>
            <person name="Castanera R."/>
            <person name="Culley D."/>
            <person name="Daum C."/>
            <person name="Ezra D."/>
            <person name="Gonzalez J."/>
            <person name="Henrissat B."/>
            <person name="Kuo A."/>
            <person name="Liang C."/>
            <person name="Lipzen A."/>
            <person name="Lutzoni F."/>
            <person name="Magnuson J."/>
            <person name="Mondo S."/>
            <person name="Nolan M."/>
            <person name="Ohm R."/>
            <person name="Pangilinan J."/>
            <person name="Park H.-J."/>
            <person name="Ramirez L."/>
            <person name="Alfaro M."/>
            <person name="Sun H."/>
            <person name="Tritt A."/>
            <person name="Yoshinaga Y."/>
            <person name="Zwiers L.-H."/>
            <person name="Turgeon B."/>
            <person name="Goodwin S."/>
            <person name="Spatafora J."/>
            <person name="Crous P."/>
            <person name="Grigoriev I."/>
        </authorList>
    </citation>
    <scope>NUCLEOTIDE SEQUENCE</scope>
    <source>
        <strain evidence="3">CBS 101060</strain>
    </source>
</reference>
<dbReference type="InterPro" id="IPR001841">
    <property type="entry name" value="Znf_RING"/>
</dbReference>
<name>A0A9P4VV29_9PEZI</name>
<keyword evidence="1" id="KW-0479">Metal-binding</keyword>
<evidence type="ECO:0000313" key="3">
    <source>
        <dbReference type="EMBL" id="KAF2841214.1"/>
    </source>
</evidence>
<dbReference type="OrthoDB" id="5396564at2759"/>
<evidence type="ECO:0000313" key="4">
    <source>
        <dbReference type="Proteomes" id="UP000799429"/>
    </source>
</evidence>
<feature type="domain" description="RING-type" evidence="2">
    <location>
        <begin position="67"/>
        <end position="141"/>
    </location>
</feature>
<evidence type="ECO:0000259" key="2">
    <source>
        <dbReference type="PROSITE" id="PS50089"/>
    </source>
</evidence>
<proteinExistence type="predicted"/>
<protein>
    <recommendedName>
        <fullName evidence="2">RING-type domain-containing protein</fullName>
    </recommendedName>
</protein>
<dbReference type="SUPFAM" id="SSF57850">
    <property type="entry name" value="RING/U-box"/>
    <property type="match status" value="1"/>
</dbReference>
<sequence length="343" mass="40186">MSTTGMNMTITGMNISITGMKMSISRMNMSITRMNNTPSRLPSYPHFFHHLIKSINIDDLDANDRRCACCLSDYGEREEVERDIATLKLLAELPLSRNPNIARVKMPAEYPVRLPCGHHFGSKCIVPIFQNGMVNKCPMCRRVCFIRPIRSMQLSVPVNSLQGKLREYFAMKVNPRFCLREELPRGQYVMVYEKWMRPHMSRIIERLVGRAFKEGKVFEGRTSCKKYIEHRYVSDLKKCFSEYISSEDHRIFSVRSLYIDLSDKIRDHFSNFLLGELSRKTTLRIIKMCILYFVVESAYLQSFIHHKYWRWMERTGSTLRQLAQENIEVPDCNDSGCHDLINH</sequence>
<dbReference type="Pfam" id="PF13639">
    <property type="entry name" value="zf-RING_2"/>
    <property type="match status" value="1"/>
</dbReference>
<dbReference type="AlphaFoldDB" id="A0A9P4VV29"/>
<dbReference type="Gene3D" id="3.30.40.10">
    <property type="entry name" value="Zinc/RING finger domain, C3HC4 (zinc finger)"/>
    <property type="match status" value="1"/>
</dbReference>
<accession>A0A9P4VV29</accession>
<dbReference type="SMART" id="SM00184">
    <property type="entry name" value="RING"/>
    <property type="match status" value="1"/>
</dbReference>
<dbReference type="PROSITE" id="PS50089">
    <property type="entry name" value="ZF_RING_2"/>
    <property type="match status" value="1"/>
</dbReference>
<keyword evidence="1" id="KW-0863">Zinc-finger</keyword>